<dbReference type="Proteomes" id="UP000887572">
    <property type="component" value="Unplaced"/>
</dbReference>
<evidence type="ECO:0000313" key="2">
    <source>
        <dbReference type="Proteomes" id="UP000887572"/>
    </source>
</evidence>
<organism evidence="2 3">
    <name type="scientific">Globodera rostochiensis</name>
    <name type="common">Golden nematode worm</name>
    <name type="synonym">Heterodera rostochiensis</name>
    <dbReference type="NCBI Taxonomy" id="31243"/>
    <lineage>
        <taxon>Eukaryota</taxon>
        <taxon>Metazoa</taxon>
        <taxon>Ecdysozoa</taxon>
        <taxon>Nematoda</taxon>
        <taxon>Chromadorea</taxon>
        <taxon>Rhabditida</taxon>
        <taxon>Tylenchina</taxon>
        <taxon>Tylenchomorpha</taxon>
        <taxon>Tylenchoidea</taxon>
        <taxon>Heteroderidae</taxon>
        <taxon>Heteroderinae</taxon>
        <taxon>Globodera</taxon>
    </lineage>
</organism>
<dbReference type="PANTHER" id="PTHR21329:SF3">
    <property type="entry name" value="PHOSPHATIDYLINOSITOL N-ACETYLGLUCOSAMINYLTRANSFERASE SUBUNIT Q"/>
    <property type="match status" value="1"/>
</dbReference>
<feature type="transmembrane region" description="Helical" evidence="1">
    <location>
        <begin position="115"/>
        <end position="133"/>
    </location>
</feature>
<proteinExistence type="predicted"/>
<keyword evidence="2" id="KW-1185">Reference proteome</keyword>
<sequence length="251" mass="28657">MGTLPQCLAWSALYAELSFKLGNLCRLSYLVFDSLFGLVVLGLAMARWTDIFVRFWTAVHLYIKQLETLITWLTNNPAGLKLNDALNTFLSNFFFYHIHIWRTYVTFFEHSWTKWLLIASGALGLSVLVAFLSDFLRVLTVHIFCFHIYTQKLAKVCWAAFLGVSRAFRSKKWNPLRERVDSVKLDSRQLFITTLAMIILLFLMPTICVYFGVFSTVSVGMCTLAVRRRRLPIVEACGANDSSDIGAQLGQ</sequence>
<dbReference type="AlphaFoldDB" id="A0A914I8Q3"/>
<dbReference type="Pfam" id="PF05024">
    <property type="entry name" value="Gpi1"/>
    <property type="match status" value="1"/>
</dbReference>
<evidence type="ECO:0000313" key="3">
    <source>
        <dbReference type="WBParaSite" id="Gr19_v10_g8529.t2"/>
    </source>
</evidence>
<reference evidence="3" key="1">
    <citation type="submission" date="2022-11" db="UniProtKB">
        <authorList>
            <consortium name="WormBaseParasite"/>
        </authorList>
    </citation>
    <scope>IDENTIFICATION</scope>
</reference>
<keyword evidence="1" id="KW-1133">Transmembrane helix</keyword>
<dbReference type="GO" id="GO:0006506">
    <property type="term" value="P:GPI anchor biosynthetic process"/>
    <property type="evidence" value="ECO:0007669"/>
    <property type="project" value="InterPro"/>
</dbReference>
<feature type="transmembrane region" description="Helical" evidence="1">
    <location>
        <begin position="27"/>
        <end position="46"/>
    </location>
</feature>
<dbReference type="GO" id="GO:0005783">
    <property type="term" value="C:endoplasmic reticulum"/>
    <property type="evidence" value="ECO:0007669"/>
    <property type="project" value="TreeGrafter"/>
</dbReference>
<keyword evidence="1" id="KW-0472">Membrane</keyword>
<dbReference type="InterPro" id="IPR007720">
    <property type="entry name" value="PigQ/GPI1"/>
</dbReference>
<dbReference type="PANTHER" id="PTHR21329">
    <property type="entry name" value="PHOSPHATIDYLINOSITOL N-ACETYLGLUCOSAMINYLTRANSFERASE SUBUNIT Q-RELATED"/>
    <property type="match status" value="1"/>
</dbReference>
<dbReference type="WBParaSite" id="Gr19_v10_g8529.t2">
    <property type="protein sequence ID" value="Gr19_v10_g8529.t2"/>
    <property type="gene ID" value="Gr19_v10_g8529"/>
</dbReference>
<protein>
    <submittedName>
        <fullName evidence="3">Phosphatidylinositol N-acetylglucosaminyltransferase subunit Q</fullName>
    </submittedName>
</protein>
<keyword evidence="1" id="KW-0812">Transmembrane</keyword>
<accession>A0A914I8Q3</accession>
<evidence type="ECO:0000256" key="1">
    <source>
        <dbReference type="SAM" id="Phobius"/>
    </source>
</evidence>
<feature type="transmembrane region" description="Helical" evidence="1">
    <location>
        <begin position="190"/>
        <end position="213"/>
    </location>
</feature>
<dbReference type="GO" id="GO:0016020">
    <property type="term" value="C:membrane"/>
    <property type="evidence" value="ECO:0007669"/>
    <property type="project" value="InterPro"/>
</dbReference>
<name>A0A914I8Q3_GLORO</name>